<dbReference type="Pfam" id="PF00457">
    <property type="entry name" value="Glyco_hydro_11"/>
    <property type="match status" value="2"/>
</dbReference>
<dbReference type="PANTHER" id="PTHR46828">
    <property type="entry name" value="ENDO-1,4-BETA-XYLANASE A-RELATED"/>
    <property type="match status" value="1"/>
</dbReference>
<dbReference type="PROSITE" id="PS51761">
    <property type="entry name" value="GH11_3"/>
    <property type="match status" value="2"/>
</dbReference>
<name>A0A409W2S0_9AGAR</name>
<evidence type="ECO:0000256" key="8">
    <source>
        <dbReference type="ARBA" id="ARBA00023295"/>
    </source>
</evidence>
<reference evidence="13 14" key="1">
    <citation type="journal article" date="2018" name="Evol. Lett.">
        <title>Horizontal gene cluster transfer increased hallucinogenic mushroom diversity.</title>
        <authorList>
            <person name="Reynolds H.T."/>
            <person name="Vijayakumar V."/>
            <person name="Gluck-Thaler E."/>
            <person name="Korotkin H.B."/>
            <person name="Matheny P.B."/>
            <person name="Slot J.C."/>
        </authorList>
    </citation>
    <scope>NUCLEOTIDE SEQUENCE [LARGE SCALE GENOMIC DNA]</scope>
    <source>
        <strain evidence="13 14">2629</strain>
    </source>
</reference>
<dbReference type="PANTHER" id="PTHR46828:SF3">
    <property type="entry name" value="ENDO-1,4-BETA-XYLANASE"/>
    <property type="match status" value="1"/>
</dbReference>
<dbReference type="EMBL" id="NHTK01005851">
    <property type="protein sequence ID" value="PPQ72793.1"/>
    <property type="molecule type" value="Genomic_DNA"/>
</dbReference>
<evidence type="ECO:0000256" key="4">
    <source>
        <dbReference type="ARBA" id="ARBA00012590"/>
    </source>
</evidence>
<feature type="domain" description="GH11" evidence="12">
    <location>
        <begin position="221"/>
        <end position="416"/>
    </location>
</feature>
<protein>
    <recommendedName>
        <fullName evidence="4">endo-1,4-beta-xylanase</fullName>
        <ecNumber evidence="4">3.2.1.8</ecNumber>
    </recommendedName>
</protein>
<proteinExistence type="inferred from homology"/>
<dbReference type="GO" id="GO:0031176">
    <property type="term" value="F:endo-1,4-beta-xylanase activity"/>
    <property type="evidence" value="ECO:0007669"/>
    <property type="project" value="UniProtKB-EC"/>
</dbReference>
<comment type="pathway">
    <text evidence="2">Glycan degradation; xylan degradation.</text>
</comment>
<dbReference type="InParanoid" id="A0A409W2S0"/>
<keyword evidence="7" id="KW-0119">Carbohydrate metabolism</keyword>
<dbReference type="InterPro" id="IPR033123">
    <property type="entry name" value="GH11_dom"/>
</dbReference>
<evidence type="ECO:0000256" key="10">
    <source>
        <dbReference type="PROSITE-ProRule" id="PRU01097"/>
    </source>
</evidence>
<evidence type="ECO:0000313" key="14">
    <source>
        <dbReference type="Proteomes" id="UP000284842"/>
    </source>
</evidence>
<dbReference type="InterPro" id="IPR001137">
    <property type="entry name" value="Glyco_hydro_11"/>
</dbReference>
<evidence type="ECO:0000256" key="9">
    <source>
        <dbReference type="ARBA" id="ARBA00023326"/>
    </source>
</evidence>
<comment type="catalytic activity">
    <reaction evidence="1">
        <text>Endohydrolysis of (1-&gt;4)-beta-D-xylosidic linkages in xylans.</text>
        <dbReference type="EC" id="3.2.1.8"/>
    </reaction>
</comment>
<organism evidence="13 14">
    <name type="scientific">Panaeolus cyanescens</name>
    <dbReference type="NCBI Taxonomy" id="181874"/>
    <lineage>
        <taxon>Eukaryota</taxon>
        <taxon>Fungi</taxon>
        <taxon>Dikarya</taxon>
        <taxon>Basidiomycota</taxon>
        <taxon>Agaricomycotina</taxon>
        <taxon>Agaricomycetes</taxon>
        <taxon>Agaricomycetidae</taxon>
        <taxon>Agaricales</taxon>
        <taxon>Agaricineae</taxon>
        <taxon>Galeropsidaceae</taxon>
        <taxon>Panaeolus</taxon>
    </lineage>
</organism>
<feature type="signal peptide" evidence="11">
    <location>
        <begin position="1"/>
        <end position="24"/>
    </location>
</feature>
<keyword evidence="9" id="KW-0624">Polysaccharide degradation</keyword>
<dbReference type="Gene3D" id="2.60.120.180">
    <property type="match status" value="2"/>
</dbReference>
<keyword evidence="14" id="KW-1185">Reference proteome</keyword>
<keyword evidence="11" id="KW-0732">Signal</keyword>
<evidence type="ECO:0000256" key="11">
    <source>
        <dbReference type="SAM" id="SignalP"/>
    </source>
</evidence>
<evidence type="ECO:0000313" key="13">
    <source>
        <dbReference type="EMBL" id="PPQ72793.1"/>
    </source>
</evidence>
<accession>A0A409W2S0</accession>
<dbReference type="UniPathway" id="UPA00114"/>
<dbReference type="InterPro" id="IPR013319">
    <property type="entry name" value="GH11/12"/>
</dbReference>
<dbReference type="EC" id="3.2.1.8" evidence="4"/>
<keyword evidence="6" id="KW-0378">Hydrolase</keyword>
<comment type="similarity">
    <text evidence="3 10">Belongs to the glycosyl hydrolase 11 (cellulase G) family.</text>
</comment>
<evidence type="ECO:0000256" key="5">
    <source>
        <dbReference type="ARBA" id="ARBA00022651"/>
    </source>
</evidence>
<evidence type="ECO:0000256" key="1">
    <source>
        <dbReference type="ARBA" id="ARBA00000681"/>
    </source>
</evidence>
<dbReference type="InterPro" id="IPR018208">
    <property type="entry name" value="GH11_AS_1"/>
</dbReference>
<comment type="caution">
    <text evidence="10">Lacks conserved residue(s) required for the propagation of feature annotation.</text>
</comment>
<dbReference type="InterPro" id="IPR013320">
    <property type="entry name" value="ConA-like_dom_sf"/>
</dbReference>
<dbReference type="PRINTS" id="PR00911">
    <property type="entry name" value="GLHYDRLASE11"/>
</dbReference>
<evidence type="ECO:0000256" key="7">
    <source>
        <dbReference type="ARBA" id="ARBA00023277"/>
    </source>
</evidence>
<keyword evidence="5" id="KW-0858">Xylan degradation</keyword>
<comment type="caution">
    <text evidence="13">The sequence shown here is derived from an EMBL/GenBank/DDBJ whole genome shotgun (WGS) entry which is preliminary data.</text>
</comment>
<feature type="chain" id="PRO_5019300672" description="endo-1,4-beta-xylanase" evidence="11">
    <location>
        <begin position="25"/>
        <end position="416"/>
    </location>
</feature>
<gene>
    <name evidence="13" type="ORF">CVT24_012901</name>
</gene>
<dbReference type="Proteomes" id="UP000284842">
    <property type="component" value="Unassembled WGS sequence"/>
</dbReference>
<evidence type="ECO:0000259" key="12">
    <source>
        <dbReference type="PROSITE" id="PS51761"/>
    </source>
</evidence>
<dbReference type="AlphaFoldDB" id="A0A409W2S0"/>
<evidence type="ECO:0000256" key="3">
    <source>
        <dbReference type="ARBA" id="ARBA00007792"/>
    </source>
</evidence>
<keyword evidence="8" id="KW-0326">Glycosidase</keyword>
<dbReference type="GO" id="GO:0045493">
    <property type="term" value="P:xylan catabolic process"/>
    <property type="evidence" value="ECO:0007669"/>
    <property type="project" value="UniProtKB-UniPathway"/>
</dbReference>
<dbReference type="SUPFAM" id="SSF49899">
    <property type="entry name" value="Concanavalin A-like lectins/glucanases"/>
    <property type="match status" value="2"/>
</dbReference>
<evidence type="ECO:0000256" key="2">
    <source>
        <dbReference type="ARBA" id="ARBA00004851"/>
    </source>
</evidence>
<sequence length="416" mass="45327">MRIQLSTPLILFSTLIHTCVIVLASHDQQLAARQSPITLAPSGPYFFTDNVSDCISGPDNTVNFGWNVTGSMTYTICGVGWKTGTNGTITYAGTYFPSGNGIYGIYGWTRDPLVEYRVVESFGILNPASAARTKGNTMCNGFIYDVYEATRYDQPGIDGDLQTFQQNWSVKRAKRIGQGLTGSVDMDCHFKAWASFGMKLGTLDYQLISSDAYFSGGTATMTIVLATPPVSITPVGQFIFTDGLSGCTNGSGGSFSAVWGTASAPEPTPFCGKGWSIGSNRTIHYEGRYFPNGESKLFVYGWTRSPLVEYYVMESFGVYKPPSDAEHMGSVTCNGQEYDVLRTWRYNQPSIDGTQTFQQFWSARKGIIRGPISGEVDMGCHFDGWKALGMTLGDQSYQLVAVDAYYSSGSASITIS</sequence>
<dbReference type="PROSITE" id="PS00776">
    <property type="entry name" value="GH11_1"/>
    <property type="match status" value="1"/>
</dbReference>
<dbReference type="OrthoDB" id="3107414at2759"/>
<evidence type="ECO:0000256" key="6">
    <source>
        <dbReference type="ARBA" id="ARBA00022801"/>
    </source>
</evidence>
<feature type="domain" description="GH11" evidence="12">
    <location>
        <begin position="23"/>
        <end position="224"/>
    </location>
</feature>